<evidence type="ECO:0000256" key="1">
    <source>
        <dbReference type="SAM" id="Phobius"/>
    </source>
</evidence>
<feature type="domain" description="TPM" evidence="2">
    <location>
        <begin position="64"/>
        <end position="178"/>
    </location>
</feature>
<keyword evidence="3" id="KW-0934">Plastid</keyword>
<evidence type="ECO:0000313" key="6">
    <source>
        <dbReference type="Proteomes" id="UP000503178"/>
    </source>
</evidence>
<dbReference type="Proteomes" id="UP000503178">
    <property type="component" value="Chromatophore Pltd"/>
</dbReference>
<dbReference type="PANTHER" id="PTHR35514:SF1">
    <property type="entry name" value="THYLAKOID LUMENAL 15.0 KDA PROTEIN 2, CHLOROPLASTIC"/>
    <property type="match status" value="1"/>
</dbReference>
<keyword evidence="6" id="KW-1185">Reference proteome</keyword>
<dbReference type="PANTHER" id="PTHR35514">
    <property type="entry name" value="THYLAKOID LUMENAL 15.0 KDA PROTEIN 2, CHLOROPLASTIC"/>
    <property type="match status" value="1"/>
</dbReference>
<organism evidence="3">
    <name type="scientific">Paulinella micropora</name>
    <dbReference type="NCBI Taxonomy" id="1928728"/>
    <lineage>
        <taxon>Eukaryota</taxon>
        <taxon>Sar</taxon>
        <taxon>Rhizaria</taxon>
        <taxon>Cercozoa</taxon>
        <taxon>Imbricatea</taxon>
        <taxon>Silicofilosea</taxon>
        <taxon>Euglyphida</taxon>
        <taxon>Paulinellidae</taxon>
        <taxon>Paulinella</taxon>
    </lineage>
</organism>
<geneLocation type="plastid" evidence="3"/>
<evidence type="ECO:0000313" key="5">
    <source>
        <dbReference type="EMBL" id="BBL85837.1"/>
    </source>
</evidence>
<name>A0A1L5YAY4_9EUKA</name>
<keyword evidence="1" id="KW-0812">Transmembrane</keyword>
<keyword evidence="1" id="KW-1133">Transmembrane helix</keyword>
<dbReference type="EMBL" id="KY124271">
    <property type="protein sequence ID" value="AQX44630.1"/>
    <property type="molecule type" value="Genomic_DNA"/>
</dbReference>
<reference evidence="5 6" key="2">
    <citation type="submission" date="2019-06" db="EMBL/GenBank/DDBJ databases">
        <title>A hidden player of endosymbiotic evolution: DNA virus triggered massive gene transfer.</title>
        <authorList>
            <person name="Matsuo M."/>
            <person name="Katahata A."/>
            <person name="Tachikawa M."/>
            <person name="Minakuchi Y."/>
            <person name="Noguchi H."/>
            <person name="Toyoda A."/>
            <person name="Fujiyama A."/>
            <person name="Suzuki Y."/>
            <person name="Satoh S."/>
            <person name="Nakayama T."/>
            <person name="Kamikawa R."/>
            <person name="Nomura M."/>
            <person name="Inagaki Y."/>
            <person name="Ishida K."/>
            <person name="Obokata J."/>
        </authorList>
    </citation>
    <scope>NUCLEOTIDE SEQUENCE [LARGE SCALE GENOMIC DNA]</scope>
    <source>
        <strain evidence="5 6">MYN1</strain>
    </source>
</reference>
<proteinExistence type="predicted"/>
<evidence type="ECO:0000259" key="2">
    <source>
        <dbReference type="Pfam" id="PF04536"/>
    </source>
</evidence>
<dbReference type="Gene3D" id="3.10.310.50">
    <property type="match status" value="1"/>
</dbReference>
<dbReference type="InterPro" id="IPR007621">
    <property type="entry name" value="TPM_dom"/>
</dbReference>
<reference evidence="3" key="1">
    <citation type="journal article" date="2017" name="Protist">
        <title>Diversity of the Photosynthetic Paulinella Species, with the Description of Paulinella micropora sp. nov. and the Chromatophore Genome Sequence for strain KR01.</title>
        <authorList>
            <person name="Lhee D."/>
            <person name="Yang E.C."/>
            <person name="Kim J.I."/>
            <person name="Nakayama T."/>
            <person name="Zuccarello G."/>
            <person name="Andersen R.A."/>
            <person name="Yoon H.S."/>
        </authorList>
    </citation>
    <scope>NUCLEOTIDE SEQUENCE</scope>
    <source>
        <strain evidence="4">FK01</strain>
        <strain evidence="3">KR01</strain>
    </source>
</reference>
<feature type="transmembrane region" description="Helical" evidence="1">
    <location>
        <begin position="24"/>
        <end position="43"/>
    </location>
</feature>
<evidence type="ECO:0000313" key="3">
    <source>
        <dbReference type="EMBL" id="APP87863.1"/>
    </source>
</evidence>
<sequence>MSFTEAGQMHYFSKCFNRRHHESILLRTSYIGTLLAFIVWLAIPINPAFGYDNPDLLPDHPTPVIDLAKALTNGQRQNLEQRLEKFEKDTGWKIRVLTQYDRTPGLAIKEFWGLDERSLLLVADPRGGNLLNFNVGDALFALMPRTFWVELQTRFGNQYYVRDHGEDGAIIDALTAVESCLKRGGCQVVPGLPQEQWLLTLATSLVGGMVAGFAAYPRKQGEKIAWSWLLLLSPLWLMLFAIFGLAPVITRTTDILPLIRNSLAFAGSSIGAYLVAQQTVGRQQFVGDTE</sequence>
<keyword evidence="1" id="KW-0472">Membrane</keyword>
<feature type="transmembrane region" description="Helical" evidence="1">
    <location>
        <begin position="197"/>
        <end position="216"/>
    </location>
</feature>
<evidence type="ECO:0000313" key="4">
    <source>
        <dbReference type="EMBL" id="AQX44630.1"/>
    </source>
</evidence>
<dbReference type="Pfam" id="PF04536">
    <property type="entry name" value="TPM_phosphatase"/>
    <property type="match status" value="1"/>
</dbReference>
<dbReference type="EMBL" id="LC490351">
    <property type="protein sequence ID" value="BBL85837.1"/>
    <property type="molecule type" value="Genomic_DNA"/>
</dbReference>
<gene>
    <name evidence="5" type="primary">MYN1_Chr_24</name>
    <name evidence="3" type="ORF">PCKR_058</name>
    <name evidence="4" type="ORF">PFK_058</name>
    <name evidence="5" type="ORF">PMYN1_Chma24</name>
</gene>
<protein>
    <recommendedName>
        <fullName evidence="2">TPM domain-containing protein</fullName>
    </recommendedName>
</protein>
<feature type="transmembrane region" description="Helical" evidence="1">
    <location>
        <begin position="228"/>
        <end position="249"/>
    </location>
</feature>
<dbReference type="EMBL" id="KX897545">
    <property type="protein sequence ID" value="APP87863.1"/>
    <property type="molecule type" value="Genomic_DNA"/>
</dbReference>
<dbReference type="AlphaFoldDB" id="A0A1L5YAY4"/>
<accession>A0A1L5YAY4</accession>